<dbReference type="Proteomes" id="UP000323632">
    <property type="component" value="Unassembled WGS sequence"/>
</dbReference>
<dbReference type="AlphaFoldDB" id="A0A5M6CE49"/>
<reference evidence="1 2" key="1">
    <citation type="submission" date="2019-09" db="EMBL/GenBank/DDBJ databases">
        <title>Genome sequence and assembly of Taibaiella sp.</title>
        <authorList>
            <person name="Chhetri G."/>
        </authorList>
    </citation>
    <scope>NUCLEOTIDE SEQUENCE [LARGE SCALE GENOMIC DNA]</scope>
    <source>
        <strain evidence="1 2">KVB11</strain>
    </source>
</reference>
<keyword evidence="2" id="KW-1185">Reference proteome</keyword>
<dbReference type="Pfam" id="PF20391">
    <property type="entry name" value="DUF6686"/>
    <property type="match status" value="1"/>
</dbReference>
<dbReference type="InterPro" id="IPR046508">
    <property type="entry name" value="DUF6686"/>
</dbReference>
<evidence type="ECO:0000313" key="2">
    <source>
        <dbReference type="Proteomes" id="UP000323632"/>
    </source>
</evidence>
<protein>
    <submittedName>
        <fullName evidence="1">Uncharacterized protein</fullName>
    </submittedName>
</protein>
<gene>
    <name evidence="1" type="ORF">F0919_18290</name>
</gene>
<name>A0A5M6CE49_9BACT</name>
<accession>A0A5M6CE49</accession>
<comment type="caution">
    <text evidence="1">The sequence shown here is derived from an EMBL/GenBank/DDBJ whole genome shotgun (WGS) entry which is preliminary data.</text>
</comment>
<proteinExistence type="predicted"/>
<dbReference type="EMBL" id="VWSH01000004">
    <property type="protein sequence ID" value="KAA5532730.1"/>
    <property type="molecule type" value="Genomic_DNA"/>
</dbReference>
<organism evidence="1 2">
    <name type="scientific">Taibaiella lutea</name>
    <dbReference type="NCBI Taxonomy" id="2608001"/>
    <lineage>
        <taxon>Bacteria</taxon>
        <taxon>Pseudomonadati</taxon>
        <taxon>Bacteroidota</taxon>
        <taxon>Chitinophagia</taxon>
        <taxon>Chitinophagales</taxon>
        <taxon>Chitinophagaceae</taxon>
        <taxon>Taibaiella</taxon>
    </lineage>
</organism>
<sequence>MCEFQSLYYSDDGYVAQCKDCGYYQVAFGNTMLSLSTKDYITLRKVVKKKCNDIDYASFENTRNIVIPTPSAGLFILLTKEEVNSFHRILEAADTEEKAQQLMALFHL</sequence>
<evidence type="ECO:0000313" key="1">
    <source>
        <dbReference type="EMBL" id="KAA5532730.1"/>
    </source>
</evidence>
<dbReference type="RefSeq" id="WP_150034363.1">
    <property type="nucleotide sequence ID" value="NZ_VWSH01000004.1"/>
</dbReference>